<comment type="caution">
    <text evidence="4">The sequence shown here is derived from an EMBL/GenBank/DDBJ whole genome shotgun (WGS) entry which is preliminary data.</text>
</comment>
<feature type="region of interest" description="Disordered" evidence="1">
    <location>
        <begin position="1"/>
        <end position="108"/>
    </location>
</feature>
<dbReference type="Pfam" id="PF04480">
    <property type="entry name" value="DUF559"/>
    <property type="match status" value="1"/>
</dbReference>
<keyword evidence="5" id="KW-1185">Reference proteome</keyword>
<feature type="non-terminal residue" evidence="4">
    <location>
        <position position="1"/>
    </location>
</feature>
<evidence type="ECO:0000313" key="4">
    <source>
        <dbReference type="EMBL" id="MDJ1176530.1"/>
    </source>
</evidence>
<feature type="compositionally biased region" description="Basic and acidic residues" evidence="1">
    <location>
        <begin position="96"/>
        <end position="108"/>
    </location>
</feature>
<gene>
    <name evidence="4" type="ORF">PMG25_20810</name>
</gene>
<accession>A0ABT7BBI2</accession>
<dbReference type="Pfam" id="PF18135">
    <property type="entry name" value="Type_ISP_C"/>
    <property type="match status" value="1"/>
</dbReference>
<dbReference type="Gene3D" id="3.40.960.10">
    <property type="entry name" value="VSR Endonuclease"/>
    <property type="match status" value="1"/>
</dbReference>
<dbReference type="InterPro" id="IPR011335">
    <property type="entry name" value="Restrct_endonuc-II-like"/>
</dbReference>
<proteinExistence type="predicted"/>
<dbReference type="PANTHER" id="PTHR38590:SF1">
    <property type="entry name" value="BLL0828 PROTEIN"/>
    <property type="match status" value="1"/>
</dbReference>
<evidence type="ECO:0000313" key="5">
    <source>
        <dbReference type="Proteomes" id="UP001235849"/>
    </source>
</evidence>
<feature type="domain" description="Type ISP restriction-modification enzyme LLaBIII C-terminal specificity" evidence="3">
    <location>
        <begin position="262"/>
        <end position="417"/>
    </location>
</feature>
<protein>
    <submittedName>
        <fullName evidence="4">DUF559 domain-containing protein</fullName>
    </submittedName>
</protein>
<reference evidence="4 5" key="1">
    <citation type="submission" date="2023-01" db="EMBL/GenBank/DDBJ databases">
        <title>Novel diversity within Roseofilum (Cyanobacteria; Desertifilaceae) from marine benthic mats with descriptions of four novel species.</title>
        <authorList>
            <person name="Wang Y."/>
            <person name="Berthold D.E."/>
            <person name="Hu J."/>
            <person name="Lefler F.W."/>
            <person name="Laughinghouse H.D. IV."/>
        </authorList>
    </citation>
    <scope>NUCLEOTIDE SEQUENCE [LARGE SCALE GENOMIC DNA]</scope>
    <source>
        <strain evidence="4 5">BLCC-M114</strain>
    </source>
</reference>
<dbReference type="EMBL" id="JAQOSO010000105">
    <property type="protein sequence ID" value="MDJ1176530.1"/>
    <property type="molecule type" value="Genomic_DNA"/>
</dbReference>
<evidence type="ECO:0000259" key="2">
    <source>
        <dbReference type="Pfam" id="PF04480"/>
    </source>
</evidence>
<dbReference type="RefSeq" id="WP_283768808.1">
    <property type="nucleotide sequence ID" value="NZ_JAQOSO010000105.1"/>
</dbReference>
<feature type="domain" description="DUF559" evidence="2">
    <location>
        <begin position="125"/>
        <end position="230"/>
    </location>
</feature>
<dbReference type="PANTHER" id="PTHR38590">
    <property type="entry name" value="BLL0828 PROTEIN"/>
    <property type="match status" value="1"/>
</dbReference>
<dbReference type="SUPFAM" id="SSF52980">
    <property type="entry name" value="Restriction endonuclease-like"/>
    <property type="match status" value="1"/>
</dbReference>
<evidence type="ECO:0000259" key="3">
    <source>
        <dbReference type="Pfam" id="PF18135"/>
    </source>
</evidence>
<dbReference type="CDD" id="cd01038">
    <property type="entry name" value="Endonuclease_DUF559"/>
    <property type="match status" value="1"/>
</dbReference>
<dbReference type="InterPro" id="IPR047216">
    <property type="entry name" value="Endonuclease_DUF559_bact"/>
</dbReference>
<dbReference type="InterPro" id="IPR007569">
    <property type="entry name" value="DUF559"/>
</dbReference>
<organism evidence="4 5">
    <name type="scientific">Roseofilum capinflatum BLCC-M114</name>
    <dbReference type="NCBI Taxonomy" id="3022440"/>
    <lineage>
        <taxon>Bacteria</taxon>
        <taxon>Bacillati</taxon>
        <taxon>Cyanobacteriota</taxon>
        <taxon>Cyanophyceae</taxon>
        <taxon>Desertifilales</taxon>
        <taxon>Desertifilaceae</taxon>
        <taxon>Roseofilum</taxon>
        <taxon>Roseofilum capinflatum</taxon>
    </lineage>
</organism>
<dbReference type="Proteomes" id="UP001235849">
    <property type="component" value="Unassembled WGS sequence"/>
</dbReference>
<sequence length="440" mass="50466">DEGVPSSPNPFSHGRRGAEVSLPGERDLERGHNPGQDEGVPSSPNPFSHGRRGAEVSLPGERDLERGHNPGQDEGVPSSPNPFSHGRRGAEVSLPGERDFPSDMKERGQDVSQLAGARRMIPEALLQRAKELRQSQTPAEQILWECLRAKRLQGAKFRRQHNIGQCIVDFYCHGAKLVIEVDGGIHEQQKERDADRDNWFADHGFRVLRFKNEEVRENLIDVLARIALSLNPSPTGEGLTFPSPAGEGLGVRGNAGDEELEMRTITKLDIFHYTYAVLHNPDYRKKYELNLKRDFPRLPFYDDFFQWANWGQQLMYLHLNYETLEPYPLERVDIPLKETQTYQPKLKADKTKHEIILDNITTLKQIPPTAWDYKLGNRCALEWILDQYKEKKPRDATIREKFNTYRFMDYKETVVDLLLRVCRVSVETMKIIEEISAVKG</sequence>
<evidence type="ECO:0000256" key="1">
    <source>
        <dbReference type="SAM" id="MobiDB-lite"/>
    </source>
</evidence>
<dbReference type="InterPro" id="IPR041635">
    <property type="entry name" value="Type_ISP_LLaBIII_C"/>
</dbReference>
<name>A0ABT7BBI2_9CYAN</name>